<keyword evidence="3 13" id="KW-1003">Cell membrane</keyword>
<dbReference type="SFLD" id="SFLDS00003">
    <property type="entry name" value="Haloacid_Dehalogenase"/>
    <property type="match status" value="1"/>
</dbReference>
<evidence type="ECO:0000256" key="6">
    <source>
        <dbReference type="ARBA" id="ARBA00022741"/>
    </source>
</evidence>
<feature type="transmembrane region" description="Helical" evidence="13">
    <location>
        <begin position="149"/>
        <end position="176"/>
    </location>
</feature>
<dbReference type="CDD" id="cd00371">
    <property type="entry name" value="HMA"/>
    <property type="match status" value="1"/>
</dbReference>
<keyword evidence="16" id="KW-1185">Reference proteome</keyword>
<dbReference type="RefSeq" id="WP_015941423.1">
    <property type="nucleotide sequence ID" value="NC_011831.1"/>
</dbReference>
<dbReference type="InterPro" id="IPR008250">
    <property type="entry name" value="ATPase_P-typ_transduc_dom_A_sf"/>
</dbReference>
<dbReference type="GO" id="GO:0016887">
    <property type="term" value="F:ATP hydrolysis activity"/>
    <property type="evidence" value="ECO:0007669"/>
    <property type="project" value="InterPro"/>
</dbReference>
<evidence type="ECO:0000256" key="4">
    <source>
        <dbReference type="ARBA" id="ARBA00022692"/>
    </source>
</evidence>
<evidence type="ECO:0000256" key="3">
    <source>
        <dbReference type="ARBA" id="ARBA00022475"/>
    </source>
</evidence>
<dbReference type="Proteomes" id="UP000002508">
    <property type="component" value="Chromosome"/>
</dbReference>
<evidence type="ECO:0000256" key="10">
    <source>
        <dbReference type="ARBA" id="ARBA00022989"/>
    </source>
</evidence>
<evidence type="ECO:0000256" key="13">
    <source>
        <dbReference type="RuleBase" id="RU362081"/>
    </source>
</evidence>
<evidence type="ECO:0000256" key="12">
    <source>
        <dbReference type="ARBA" id="ARBA00023136"/>
    </source>
</evidence>
<keyword evidence="7" id="KW-0406">Ion transport</keyword>
<sequence length="734" mass="78230">MMHNQQFTIKGMDCPDCARTVERGVARLAGVKTCHLNFTTEQLHVTGDVDPETVIARVRELGYEAQPTTSAVSEAPPSFLRFMLSIRETKRALIGFLLVLPGIVLHEILGWEAWWIDALALGGLALVGPSIAHHAWRVLRTNRELSIDALMTIAAIGAIVIGAYVEAGLVMVLYAIGEALEGYTANHARHTIRSLLELTPPTATLITPDGEQVTAVENLHPGDRIIVRPGERVPVDGTITAGSSFVNQAPITGESRLVERSVGDEVFAGTMNGEGSIEVIVTRPAAESTVARMIHLVQEAQERRAPIQRFVDRFARIYTPLVVLLAAIVALVPPLFFGQPFWNPDPNTFGWFYRGLALLVVACPCALVISTPVSIVSALSTAARHGVLIKGGAYLEALARVQTIAIDKTGTLTTGKPAVVTLRTVGCIKPEAPLGHCTACNELLALAGAVERRSEHPLAYAIVNAANTCGLTLPSAAEVRTLVGQGVRGIVNGTEVFIGSHRTFDQVMTHDEWHCLAAHRDSQLGRTPVMVGVDGQYRGTITVADTIRAESRSAIARLRDQGLRIVMLTGDETATAERIAAELGVDDVRAGLLPADKAQTVQALRQTNGVVAMVGDGINDAPALATADVGIAISARAGGTTQAMETADITLLSGDLHQLPFAIALSRQTLRTIATNVAFSIGIKLFFIGLVLAGLGTMWMAVLADVGASLLVTLNGMRLLRFRAKLPVAYDQAA</sequence>
<dbReference type="eggNOG" id="COG2217">
    <property type="taxonomic scope" value="Bacteria"/>
</dbReference>
<feature type="transmembrane region" description="Helical" evidence="13">
    <location>
        <begin position="673"/>
        <end position="692"/>
    </location>
</feature>
<comment type="similarity">
    <text evidence="2 13">Belongs to the cation transport ATPase (P-type) (TC 3.A.3) family. Type IB subfamily.</text>
</comment>
<keyword evidence="4 13" id="KW-0812">Transmembrane</keyword>
<evidence type="ECO:0000313" key="16">
    <source>
        <dbReference type="Proteomes" id="UP000002508"/>
    </source>
</evidence>
<name>B8G4U0_CHLAD</name>
<dbReference type="PROSITE" id="PS00154">
    <property type="entry name" value="ATPASE_E1_E2"/>
    <property type="match status" value="1"/>
</dbReference>
<dbReference type="InterPro" id="IPR051014">
    <property type="entry name" value="Cation_Transport_ATPase_IB"/>
</dbReference>
<dbReference type="InterPro" id="IPR006121">
    <property type="entry name" value="HMA_dom"/>
</dbReference>
<dbReference type="NCBIfam" id="TIGR01494">
    <property type="entry name" value="ATPase_P-type"/>
    <property type="match status" value="2"/>
</dbReference>
<dbReference type="SUPFAM" id="SSF81665">
    <property type="entry name" value="Calcium ATPase, transmembrane domain M"/>
    <property type="match status" value="1"/>
</dbReference>
<dbReference type="PANTHER" id="PTHR48085">
    <property type="entry name" value="CADMIUM/ZINC-TRANSPORTING ATPASE HMA2-RELATED"/>
    <property type="match status" value="1"/>
</dbReference>
<accession>B8G4U0</accession>
<dbReference type="Gene3D" id="3.30.70.100">
    <property type="match status" value="1"/>
</dbReference>
<evidence type="ECO:0000256" key="11">
    <source>
        <dbReference type="ARBA" id="ARBA00023008"/>
    </source>
</evidence>
<dbReference type="InterPro" id="IPR044492">
    <property type="entry name" value="P_typ_ATPase_HD_dom"/>
</dbReference>
<dbReference type="NCBIfam" id="TIGR01525">
    <property type="entry name" value="ATPase-IB_hvy"/>
    <property type="match status" value="1"/>
</dbReference>
<dbReference type="InterPro" id="IPR036412">
    <property type="entry name" value="HAD-like_sf"/>
</dbReference>
<dbReference type="FunFam" id="2.70.150.10:FF:000020">
    <property type="entry name" value="Copper-exporting P-type ATPase A"/>
    <property type="match status" value="1"/>
</dbReference>
<dbReference type="Pfam" id="PF00702">
    <property type="entry name" value="Hydrolase"/>
    <property type="match status" value="1"/>
</dbReference>
<dbReference type="PROSITE" id="PS50846">
    <property type="entry name" value="HMA_2"/>
    <property type="match status" value="1"/>
</dbReference>
<gene>
    <name evidence="15" type="ordered locus">Cagg_2698</name>
</gene>
<dbReference type="PANTHER" id="PTHR48085:SF5">
    <property type="entry name" value="CADMIUM_ZINC-TRANSPORTING ATPASE HMA4-RELATED"/>
    <property type="match status" value="1"/>
</dbReference>
<evidence type="ECO:0000256" key="7">
    <source>
        <dbReference type="ARBA" id="ARBA00022796"/>
    </source>
</evidence>
<keyword evidence="10 13" id="KW-1133">Transmembrane helix</keyword>
<dbReference type="HOGENOM" id="CLU_001771_6_4_0"/>
<comment type="subcellular location">
    <subcellularLocation>
        <location evidence="1">Cell membrane</location>
        <topology evidence="1">Multi-pass membrane protein</topology>
    </subcellularLocation>
</comment>
<evidence type="ECO:0000256" key="9">
    <source>
        <dbReference type="ARBA" id="ARBA00022967"/>
    </source>
</evidence>
<dbReference type="GO" id="GO:0046872">
    <property type="term" value="F:metal ion binding"/>
    <property type="evidence" value="ECO:0007669"/>
    <property type="project" value="UniProtKB-KW"/>
</dbReference>
<dbReference type="InterPro" id="IPR036163">
    <property type="entry name" value="HMA_dom_sf"/>
</dbReference>
<feature type="transmembrane region" description="Helical" evidence="13">
    <location>
        <begin position="92"/>
        <end position="111"/>
    </location>
</feature>
<dbReference type="SUPFAM" id="SSF81653">
    <property type="entry name" value="Calcium ATPase, transduction domain A"/>
    <property type="match status" value="1"/>
</dbReference>
<evidence type="ECO:0000256" key="1">
    <source>
        <dbReference type="ARBA" id="ARBA00004651"/>
    </source>
</evidence>
<feature type="transmembrane region" description="Helical" evidence="13">
    <location>
        <begin position="317"/>
        <end position="336"/>
    </location>
</feature>
<keyword evidence="9" id="KW-1278">Translocase</keyword>
<dbReference type="GO" id="GO:0005524">
    <property type="term" value="F:ATP binding"/>
    <property type="evidence" value="ECO:0007669"/>
    <property type="project" value="UniProtKB-UniRule"/>
</dbReference>
<dbReference type="Gene3D" id="2.70.150.10">
    <property type="entry name" value="Calcium-transporting ATPase, cytoplasmic transduction domain A"/>
    <property type="match status" value="1"/>
</dbReference>
<keyword evidence="5 13" id="KW-0479">Metal-binding</keyword>
<dbReference type="Pfam" id="PF00403">
    <property type="entry name" value="HMA"/>
    <property type="match status" value="1"/>
</dbReference>
<dbReference type="CDD" id="cd07545">
    <property type="entry name" value="P-type_ATPase_Cd-like"/>
    <property type="match status" value="1"/>
</dbReference>
<dbReference type="SUPFAM" id="SSF55008">
    <property type="entry name" value="HMA, heavy metal-associated domain"/>
    <property type="match status" value="1"/>
</dbReference>
<dbReference type="NCBIfam" id="TIGR01512">
    <property type="entry name" value="ATPase-IB2_Cd"/>
    <property type="match status" value="1"/>
</dbReference>
<proteinExistence type="inferred from homology"/>
<protein>
    <submittedName>
        <fullName evidence="15">Heavy metal translocating P-type ATPase</fullName>
    </submittedName>
</protein>
<reference evidence="15" key="1">
    <citation type="submission" date="2008-12" db="EMBL/GenBank/DDBJ databases">
        <title>Complete sequence of Chloroflexus aggregans DSM 9485.</title>
        <authorList>
            <consortium name="US DOE Joint Genome Institute"/>
            <person name="Lucas S."/>
            <person name="Copeland A."/>
            <person name="Lapidus A."/>
            <person name="Glavina del Rio T."/>
            <person name="Dalin E."/>
            <person name="Tice H."/>
            <person name="Pitluck S."/>
            <person name="Foster B."/>
            <person name="Larimer F."/>
            <person name="Land M."/>
            <person name="Hauser L."/>
            <person name="Kyrpides N."/>
            <person name="Mikhailova N."/>
            <person name="Bryant D."/>
            <person name="Richardson P."/>
        </authorList>
    </citation>
    <scope>NUCLEOTIDE SEQUENCE</scope>
    <source>
        <strain evidence="15">DSM 9485</strain>
    </source>
</reference>
<evidence type="ECO:0000256" key="2">
    <source>
        <dbReference type="ARBA" id="ARBA00006024"/>
    </source>
</evidence>
<dbReference type="Pfam" id="PF00122">
    <property type="entry name" value="E1-E2_ATPase"/>
    <property type="match status" value="1"/>
</dbReference>
<dbReference type="PRINTS" id="PR00119">
    <property type="entry name" value="CATATPASE"/>
</dbReference>
<dbReference type="InterPro" id="IPR023299">
    <property type="entry name" value="ATPase_P-typ_cyto_dom_N"/>
</dbReference>
<dbReference type="STRING" id="326427.Cagg_2698"/>
<dbReference type="InterPro" id="IPR023214">
    <property type="entry name" value="HAD_sf"/>
</dbReference>
<evidence type="ECO:0000313" key="15">
    <source>
        <dbReference type="EMBL" id="ACL25566.1"/>
    </source>
</evidence>
<dbReference type="InterPro" id="IPR023298">
    <property type="entry name" value="ATPase_P-typ_TM_dom_sf"/>
</dbReference>
<feature type="transmembrane region" description="Helical" evidence="13">
    <location>
        <begin position="356"/>
        <end position="380"/>
    </location>
</feature>
<dbReference type="SUPFAM" id="SSF56784">
    <property type="entry name" value="HAD-like"/>
    <property type="match status" value="1"/>
</dbReference>
<keyword evidence="8 13" id="KW-0067">ATP-binding</keyword>
<dbReference type="InterPro" id="IPR018303">
    <property type="entry name" value="ATPase_P-typ_P_site"/>
</dbReference>
<dbReference type="GO" id="GO:0006825">
    <property type="term" value="P:copper ion transport"/>
    <property type="evidence" value="ECO:0007669"/>
    <property type="project" value="UniProtKB-KW"/>
</dbReference>
<organism evidence="15 16">
    <name type="scientific">Chloroflexus aggregans (strain MD-66 / DSM 9485)</name>
    <dbReference type="NCBI Taxonomy" id="326427"/>
    <lineage>
        <taxon>Bacteria</taxon>
        <taxon>Bacillati</taxon>
        <taxon>Chloroflexota</taxon>
        <taxon>Chloroflexia</taxon>
        <taxon>Chloroflexales</taxon>
        <taxon>Chloroflexineae</taxon>
        <taxon>Chloroflexaceae</taxon>
        <taxon>Chloroflexus</taxon>
    </lineage>
</organism>
<keyword evidence="7" id="KW-0813">Transport</keyword>
<dbReference type="InterPro" id="IPR027256">
    <property type="entry name" value="P-typ_ATPase_IB"/>
</dbReference>
<evidence type="ECO:0000259" key="14">
    <source>
        <dbReference type="PROSITE" id="PS50846"/>
    </source>
</evidence>
<dbReference type="KEGG" id="cag:Cagg_2698"/>
<dbReference type="SFLD" id="SFLDG00002">
    <property type="entry name" value="C1.7:_P-type_atpase_like"/>
    <property type="match status" value="1"/>
</dbReference>
<dbReference type="GO" id="GO:0015086">
    <property type="term" value="F:cadmium ion transmembrane transporter activity"/>
    <property type="evidence" value="ECO:0007669"/>
    <property type="project" value="TreeGrafter"/>
</dbReference>
<dbReference type="AlphaFoldDB" id="B8G4U0"/>
<dbReference type="SFLD" id="SFLDF00027">
    <property type="entry name" value="p-type_atpase"/>
    <property type="match status" value="1"/>
</dbReference>
<dbReference type="InterPro" id="IPR001757">
    <property type="entry name" value="P_typ_ATPase"/>
</dbReference>
<dbReference type="GO" id="GO:0019829">
    <property type="term" value="F:ATPase-coupled monoatomic cation transmembrane transporter activity"/>
    <property type="evidence" value="ECO:0007669"/>
    <property type="project" value="InterPro"/>
</dbReference>
<keyword evidence="12 13" id="KW-0472">Membrane</keyword>
<dbReference type="Gene3D" id="3.40.1110.10">
    <property type="entry name" value="Calcium-transporting ATPase, cytoplasmic domain N"/>
    <property type="match status" value="1"/>
</dbReference>
<keyword evidence="7" id="KW-0187">Copper transport</keyword>
<feature type="domain" description="HMA" evidence="14">
    <location>
        <begin position="3"/>
        <end position="66"/>
    </location>
</feature>
<dbReference type="EMBL" id="CP001337">
    <property type="protein sequence ID" value="ACL25566.1"/>
    <property type="molecule type" value="Genomic_DNA"/>
</dbReference>
<dbReference type="Gene3D" id="3.40.50.1000">
    <property type="entry name" value="HAD superfamily/HAD-like"/>
    <property type="match status" value="1"/>
</dbReference>
<evidence type="ECO:0000256" key="8">
    <source>
        <dbReference type="ARBA" id="ARBA00022840"/>
    </source>
</evidence>
<dbReference type="PRINTS" id="PR00941">
    <property type="entry name" value="CDATPASE"/>
</dbReference>
<keyword evidence="11" id="KW-0186">Copper</keyword>
<evidence type="ECO:0000256" key="5">
    <source>
        <dbReference type="ARBA" id="ARBA00022723"/>
    </source>
</evidence>
<keyword evidence="6 13" id="KW-0547">Nucleotide-binding</keyword>
<dbReference type="GO" id="GO:0005886">
    <property type="term" value="C:plasma membrane"/>
    <property type="evidence" value="ECO:0007669"/>
    <property type="project" value="UniProtKB-SubCell"/>
</dbReference>
<dbReference type="InterPro" id="IPR059000">
    <property type="entry name" value="ATPase_P-type_domA"/>
</dbReference>